<dbReference type="Proteomes" id="UP000092445">
    <property type="component" value="Unassembled WGS sequence"/>
</dbReference>
<name>A0A1A9ZNC4_GLOPL</name>
<reference evidence="2" key="1">
    <citation type="submission" date="2014-03" db="EMBL/GenBank/DDBJ databases">
        <authorList>
            <person name="Aksoy S."/>
            <person name="Warren W."/>
            <person name="Wilson R.K."/>
        </authorList>
    </citation>
    <scope>NUCLEOTIDE SEQUENCE [LARGE SCALE GENOMIC DNA]</scope>
    <source>
        <strain evidence="2">IAEA</strain>
    </source>
</reference>
<reference evidence="1" key="2">
    <citation type="submission" date="2020-05" db="UniProtKB">
        <authorList>
            <consortium name="EnsemblMetazoa"/>
        </authorList>
    </citation>
    <scope>IDENTIFICATION</scope>
    <source>
        <strain evidence="1">IAEA</strain>
    </source>
</reference>
<evidence type="ECO:0000313" key="2">
    <source>
        <dbReference type="Proteomes" id="UP000092445"/>
    </source>
</evidence>
<dbReference type="VEuPathDB" id="VectorBase:GPAI020001"/>
<proteinExistence type="predicted"/>
<keyword evidence="2" id="KW-1185">Reference proteome</keyword>
<sequence>MLQNNNNNKNNNNSTNNMRRDLTAFKRTEHRNSRIATLLSLYCFPMAETSNPNRLRSLIENPDQCSEMKNEWFAVHYSHHENSTGCHIPFIKLSQKYTQQGLLFSLVPVIMKRPALNRFLNHLSLTKFGQNKFETDNTSCAYNTLQQQILSESNQPYRFDEGGFLK</sequence>
<evidence type="ECO:0000313" key="1">
    <source>
        <dbReference type="EnsemblMetazoa" id="GPAI020001-PA"/>
    </source>
</evidence>
<protein>
    <submittedName>
        <fullName evidence="1">Uncharacterized protein</fullName>
    </submittedName>
</protein>
<organism evidence="1 2">
    <name type="scientific">Glossina pallidipes</name>
    <name type="common">Tsetse fly</name>
    <dbReference type="NCBI Taxonomy" id="7398"/>
    <lineage>
        <taxon>Eukaryota</taxon>
        <taxon>Metazoa</taxon>
        <taxon>Ecdysozoa</taxon>
        <taxon>Arthropoda</taxon>
        <taxon>Hexapoda</taxon>
        <taxon>Insecta</taxon>
        <taxon>Pterygota</taxon>
        <taxon>Neoptera</taxon>
        <taxon>Endopterygota</taxon>
        <taxon>Diptera</taxon>
        <taxon>Brachycera</taxon>
        <taxon>Muscomorpha</taxon>
        <taxon>Hippoboscoidea</taxon>
        <taxon>Glossinidae</taxon>
        <taxon>Glossina</taxon>
    </lineage>
</organism>
<dbReference type="AlphaFoldDB" id="A0A1A9ZNC4"/>
<accession>A0A1A9ZNC4</accession>
<dbReference type="EnsemblMetazoa" id="GPAI020001-RA">
    <property type="protein sequence ID" value="GPAI020001-PA"/>
    <property type="gene ID" value="GPAI020001"/>
</dbReference>